<dbReference type="AlphaFoldDB" id="A0A2V3IGW0"/>
<dbReference type="InterPro" id="IPR036865">
    <property type="entry name" value="CRAL-TRIO_dom_sf"/>
</dbReference>
<feature type="region of interest" description="Disordered" evidence="1">
    <location>
        <begin position="1"/>
        <end position="20"/>
    </location>
</feature>
<sequence length="209" mass="23695">MSGEQDSAYEREVENANEADLSEVENKGVVTVIREDDGSLIADNEGNAIVMVIPALVPHGDGVWEKCFKLFLRETKDICGSGYRVLYVHSAFSSPVWMAWWLIRMRGRLSRMHKKNLKAVTIVHPSLSVRVICVALSAVLRESFWRKLHYADRVEELWLDGVLSREVVTRVIPAGVAVFEEALVEENEMMRDEAISLGVPLERREQRDG</sequence>
<dbReference type="InterPro" id="IPR001251">
    <property type="entry name" value="CRAL-TRIO_dom"/>
</dbReference>
<dbReference type="Pfam" id="PF13716">
    <property type="entry name" value="CRAL_TRIO_2"/>
    <property type="match status" value="1"/>
</dbReference>
<dbReference type="Proteomes" id="UP000247409">
    <property type="component" value="Unassembled WGS sequence"/>
</dbReference>
<dbReference type="STRING" id="448386.A0A2V3IGW0"/>
<reference evidence="3 4" key="1">
    <citation type="journal article" date="2018" name="Mol. Biol. Evol.">
        <title>Analysis of the draft genome of the red seaweed Gracilariopsis chorda provides insights into genome size evolution in Rhodophyta.</title>
        <authorList>
            <person name="Lee J."/>
            <person name="Yang E.C."/>
            <person name="Graf L."/>
            <person name="Yang J.H."/>
            <person name="Qiu H."/>
            <person name="Zel Zion U."/>
            <person name="Chan C.X."/>
            <person name="Stephens T.G."/>
            <person name="Weber A.P.M."/>
            <person name="Boo G.H."/>
            <person name="Boo S.M."/>
            <person name="Kim K.M."/>
            <person name="Shin Y."/>
            <person name="Jung M."/>
            <person name="Lee S.J."/>
            <person name="Yim H.S."/>
            <person name="Lee J.H."/>
            <person name="Bhattacharya D."/>
            <person name="Yoon H.S."/>
        </authorList>
    </citation>
    <scope>NUCLEOTIDE SEQUENCE [LARGE SCALE GENOMIC DNA]</scope>
    <source>
        <strain evidence="3 4">SKKU-2015</strain>
        <tissue evidence="3">Whole body</tissue>
    </source>
</reference>
<evidence type="ECO:0000259" key="2">
    <source>
        <dbReference type="Pfam" id="PF13716"/>
    </source>
</evidence>
<accession>A0A2V3IGW0</accession>
<dbReference type="EMBL" id="NBIV01000221">
    <property type="protein sequence ID" value="PXF41321.1"/>
    <property type="molecule type" value="Genomic_DNA"/>
</dbReference>
<dbReference type="OrthoDB" id="365077at2759"/>
<proteinExistence type="predicted"/>
<evidence type="ECO:0000313" key="3">
    <source>
        <dbReference type="EMBL" id="PXF41321.1"/>
    </source>
</evidence>
<feature type="domain" description="CRAL-TRIO" evidence="2">
    <location>
        <begin position="46"/>
        <end position="177"/>
    </location>
</feature>
<gene>
    <name evidence="3" type="ORF">BWQ96_08936</name>
</gene>
<keyword evidence="4" id="KW-1185">Reference proteome</keyword>
<comment type="caution">
    <text evidence="3">The sequence shown here is derived from an EMBL/GenBank/DDBJ whole genome shotgun (WGS) entry which is preliminary data.</text>
</comment>
<organism evidence="3 4">
    <name type="scientific">Gracilariopsis chorda</name>
    <dbReference type="NCBI Taxonomy" id="448386"/>
    <lineage>
        <taxon>Eukaryota</taxon>
        <taxon>Rhodophyta</taxon>
        <taxon>Florideophyceae</taxon>
        <taxon>Rhodymeniophycidae</taxon>
        <taxon>Gracilariales</taxon>
        <taxon>Gracilariaceae</taxon>
        <taxon>Gracilariopsis</taxon>
    </lineage>
</organism>
<name>A0A2V3IGW0_9FLOR</name>
<dbReference type="Gene3D" id="3.40.525.10">
    <property type="entry name" value="CRAL-TRIO lipid binding domain"/>
    <property type="match status" value="1"/>
</dbReference>
<protein>
    <submittedName>
        <fullName evidence="3">Rho GTPase-activating protein gacY</fullName>
    </submittedName>
</protein>
<evidence type="ECO:0000313" key="4">
    <source>
        <dbReference type="Proteomes" id="UP000247409"/>
    </source>
</evidence>
<evidence type="ECO:0000256" key="1">
    <source>
        <dbReference type="SAM" id="MobiDB-lite"/>
    </source>
</evidence>